<feature type="domain" description="Luciferase-like" evidence="2">
    <location>
        <begin position="17"/>
        <end position="98"/>
    </location>
</feature>
<name>A0ABW9L964_9MYCO</name>
<gene>
    <name evidence="3" type="ORF">ACK4CT_11480</name>
</gene>
<evidence type="ECO:0000313" key="4">
    <source>
        <dbReference type="Proteomes" id="UP001635816"/>
    </source>
</evidence>
<dbReference type="InterPro" id="IPR050564">
    <property type="entry name" value="F420-G6PD/mer"/>
</dbReference>
<dbReference type="InterPro" id="IPR019922">
    <property type="entry name" value="Lucif-like_OxRdatse_MSMEG_4141"/>
</dbReference>
<dbReference type="Proteomes" id="UP001635816">
    <property type="component" value="Unassembled WGS sequence"/>
</dbReference>
<evidence type="ECO:0000259" key="2">
    <source>
        <dbReference type="Pfam" id="PF00296"/>
    </source>
</evidence>
<sequence>MTSLGPIGLAGSNPFTEDAAVVADEARHAEDLGFSTLWRSGNLPMLAAAVRATTSIPIATGIIPVVRVPAAEVIATYTELQREHPDRFLVGLGGAHGPQPMATLNAYLDELDVADINADRRVLAALGPNMLTLARERAGGAYPYLVTPSYVTAARSALGPDRMLAVLLMVMPVTDRETARRAAAEPLRFLASQGGYRRNLIRQGFTATDIDTVSDRLLDGIAAWGSPEVIAGRIAEYRDAGADQVVLRILGADDIAMWRTRLSHTLLS</sequence>
<reference evidence="3 4" key="1">
    <citation type="submission" date="2024-12" db="EMBL/GenBank/DDBJ databases">
        <title>The coexistence of Mycolicibacterium septicum and Mycolicibacterium nivoides in clinical samples.</title>
        <authorList>
            <person name="Wang C."/>
            <person name="Feng Y."/>
            <person name="Zong Z."/>
        </authorList>
    </citation>
    <scope>NUCLEOTIDE SEQUENCE [LARGE SCALE GENOMIC DNA]</scope>
    <source>
        <strain evidence="3 4">120309</strain>
    </source>
</reference>
<dbReference type="PANTHER" id="PTHR43244">
    <property type="match status" value="1"/>
</dbReference>
<proteinExistence type="predicted"/>
<protein>
    <submittedName>
        <fullName evidence="3">TIGR03620 family F420-dependent LLM class oxidoreductase</fullName>
    </submittedName>
</protein>
<accession>A0ABW9L964</accession>
<dbReference type="Gene3D" id="3.20.20.30">
    <property type="entry name" value="Luciferase-like domain"/>
    <property type="match status" value="2"/>
</dbReference>
<keyword evidence="1" id="KW-0560">Oxidoreductase</keyword>
<dbReference type="SUPFAM" id="SSF51679">
    <property type="entry name" value="Bacterial luciferase-like"/>
    <property type="match status" value="1"/>
</dbReference>
<evidence type="ECO:0000313" key="3">
    <source>
        <dbReference type="EMBL" id="MFN6543804.1"/>
    </source>
</evidence>
<dbReference type="PANTHER" id="PTHR43244:SF1">
    <property type="entry name" value="5,10-METHYLENETETRAHYDROMETHANOPTERIN REDUCTASE"/>
    <property type="match status" value="1"/>
</dbReference>
<dbReference type="Pfam" id="PF00296">
    <property type="entry name" value="Bac_luciferase"/>
    <property type="match status" value="1"/>
</dbReference>
<dbReference type="RefSeq" id="WP_409543229.1">
    <property type="nucleotide sequence ID" value="NZ_JBKBDD010000003.1"/>
</dbReference>
<dbReference type="EMBL" id="JBKBDD010000003">
    <property type="protein sequence ID" value="MFN6543804.1"/>
    <property type="molecule type" value="Genomic_DNA"/>
</dbReference>
<dbReference type="InterPro" id="IPR036661">
    <property type="entry name" value="Luciferase-like_sf"/>
</dbReference>
<dbReference type="NCBIfam" id="TIGR03620">
    <property type="entry name" value="F420_MSMEG_4141"/>
    <property type="match status" value="1"/>
</dbReference>
<evidence type="ECO:0000256" key="1">
    <source>
        <dbReference type="ARBA" id="ARBA00023002"/>
    </source>
</evidence>
<comment type="caution">
    <text evidence="3">The sequence shown here is derived from an EMBL/GenBank/DDBJ whole genome shotgun (WGS) entry which is preliminary data.</text>
</comment>
<organism evidence="3 4">
    <name type="scientific">Mycolicibacterium nivoides</name>
    <dbReference type="NCBI Taxonomy" id="2487344"/>
    <lineage>
        <taxon>Bacteria</taxon>
        <taxon>Bacillati</taxon>
        <taxon>Actinomycetota</taxon>
        <taxon>Actinomycetes</taxon>
        <taxon>Mycobacteriales</taxon>
        <taxon>Mycobacteriaceae</taxon>
        <taxon>Mycolicibacterium</taxon>
    </lineage>
</organism>
<dbReference type="InterPro" id="IPR011251">
    <property type="entry name" value="Luciferase-like_dom"/>
</dbReference>
<keyword evidence="4" id="KW-1185">Reference proteome</keyword>